<dbReference type="STRING" id="540747.SAMN04488031_101130"/>
<dbReference type="Proteomes" id="UP000325785">
    <property type="component" value="Chromosome"/>
</dbReference>
<reference evidence="2 4" key="2">
    <citation type="submission" date="2018-08" db="EMBL/GenBank/DDBJ databases">
        <title>Genetic Globetrotter - A new plasmid hitch-hiking vast phylogenetic and geographic distances.</title>
        <authorList>
            <person name="Vollmers J."/>
            <person name="Petersen J."/>
        </authorList>
    </citation>
    <scope>NUCLEOTIDE SEQUENCE [LARGE SCALE GENOMIC DNA]</scope>
    <source>
        <strain evidence="2 4">DSM 26383</strain>
    </source>
</reference>
<dbReference type="EMBL" id="LAXI01000015">
    <property type="protein sequence ID" value="KRS16195.1"/>
    <property type="molecule type" value="Genomic_DNA"/>
</dbReference>
<protein>
    <recommendedName>
        <fullName evidence="5">SatD family (SatD)</fullName>
    </recommendedName>
</protein>
<dbReference type="AlphaFoldDB" id="A0A0T5P4Z2"/>
<organism evidence="1 3">
    <name type="scientific">Roseovarius indicus</name>
    <dbReference type="NCBI Taxonomy" id="540747"/>
    <lineage>
        <taxon>Bacteria</taxon>
        <taxon>Pseudomonadati</taxon>
        <taxon>Pseudomonadota</taxon>
        <taxon>Alphaproteobacteria</taxon>
        <taxon>Rhodobacterales</taxon>
        <taxon>Roseobacteraceae</taxon>
        <taxon>Roseovarius</taxon>
    </lineage>
</organism>
<evidence type="ECO:0000313" key="1">
    <source>
        <dbReference type="EMBL" id="KRS16195.1"/>
    </source>
</evidence>
<dbReference type="EMBL" id="CP031598">
    <property type="protein sequence ID" value="QEW27400.1"/>
    <property type="molecule type" value="Genomic_DNA"/>
</dbReference>
<accession>A0A0T5P4Z2</accession>
<name>A0A0T5P4Z2_9RHOB</name>
<keyword evidence="3" id="KW-1185">Reference proteome</keyword>
<dbReference type="OrthoDB" id="7210707at2"/>
<dbReference type="PATRIC" id="fig|540747.5.peg.1593"/>
<dbReference type="RefSeq" id="WP_057818527.1">
    <property type="nucleotide sequence ID" value="NZ_CP031598.1"/>
</dbReference>
<dbReference type="KEGG" id="rid:RIdsm_03216"/>
<dbReference type="Proteomes" id="UP000051401">
    <property type="component" value="Unassembled WGS sequence"/>
</dbReference>
<proteinExistence type="predicted"/>
<evidence type="ECO:0000313" key="3">
    <source>
        <dbReference type="Proteomes" id="UP000051401"/>
    </source>
</evidence>
<sequence>MSGVQAVFTGDLIDSRDASAEAVERAMTNLKTTAQSIGKNHEFQPRFTRNRGDGWQMLLPDPTLVMLAYLGLAAALRAADTGLATRIAIGIGPVDFPGTTDLSDAAGPAFVTSGDLLETLDTETTAIGGHGVTDWQRGVLQLTDWVVTGWTAQQAEAVALILLDPTHETNAHRAKSLGISRQAFEARLKGSGLAAFSHARRAFQTHDFGAQA</sequence>
<gene>
    <name evidence="2" type="ORF">RIdsm_03216</name>
    <name evidence="1" type="ORF">XM52_19200</name>
</gene>
<evidence type="ECO:0000313" key="2">
    <source>
        <dbReference type="EMBL" id="QEW27400.1"/>
    </source>
</evidence>
<evidence type="ECO:0008006" key="5">
    <source>
        <dbReference type="Google" id="ProtNLM"/>
    </source>
</evidence>
<reference evidence="1 3" key="1">
    <citation type="submission" date="2015-04" db="EMBL/GenBank/DDBJ databases">
        <title>The draft genome sequence of Roseovarius indicus B108T.</title>
        <authorList>
            <person name="Li G."/>
            <person name="Lai Q."/>
            <person name="Shao Z."/>
            <person name="Yan P."/>
        </authorList>
    </citation>
    <scope>NUCLEOTIDE SEQUENCE [LARGE SCALE GENOMIC DNA]</scope>
    <source>
        <strain evidence="1 3">B108</strain>
    </source>
</reference>
<evidence type="ECO:0000313" key="4">
    <source>
        <dbReference type="Proteomes" id="UP000325785"/>
    </source>
</evidence>